<sequence>MKKFVSLFLALTLACTLATIPSLASSNRHGYDGYIGTYDMDPNGEWVKVGELSHSQVQAIKTTAELISAVSYFIPKSKIPVFLMYISVSALSSSDNGNGVIIYSWQYPNGCDFCGSGYRVEAR</sequence>
<keyword evidence="3" id="KW-1185">Reference proteome</keyword>
<comment type="caution">
    <text evidence="2">The sequence shown here is derived from an EMBL/GenBank/DDBJ whole genome shotgun (WGS) entry which is preliminary data.</text>
</comment>
<gene>
    <name evidence="2" type="ORF">BBG48_000540</name>
</gene>
<dbReference type="RefSeq" id="WP_068911595.1">
    <property type="nucleotide sequence ID" value="NZ_MBEW02000001.1"/>
</dbReference>
<proteinExistence type="predicted"/>
<evidence type="ECO:0000256" key="1">
    <source>
        <dbReference type="SAM" id="SignalP"/>
    </source>
</evidence>
<feature type="signal peptide" evidence="1">
    <location>
        <begin position="1"/>
        <end position="24"/>
    </location>
</feature>
<dbReference type="AlphaFoldDB" id="A0A371IP28"/>
<dbReference type="EMBL" id="MBEW02000001">
    <property type="protein sequence ID" value="RDY22239.1"/>
    <property type="molecule type" value="Genomic_DNA"/>
</dbReference>
<reference evidence="2 3" key="1">
    <citation type="journal article" date="2016" name="Genome Announc.">
        <title>Draft Genome Sequence of Criibacterium bergeronii gen. nov., sp. nov., Strain CCRI-22567T, Isolated from a Vaginal Sample from a Woman with Bacterial Vaginosis.</title>
        <authorList>
            <person name="Maheux A.F."/>
            <person name="Berube E."/>
            <person name="Boudreau D.K."/>
            <person name="Raymond F."/>
            <person name="Corbeil J."/>
            <person name="Roy P.H."/>
            <person name="Boissinot M."/>
            <person name="Omar R.F."/>
        </authorList>
    </citation>
    <scope>NUCLEOTIDE SEQUENCE [LARGE SCALE GENOMIC DNA]</scope>
    <source>
        <strain evidence="2 3">CCRI-22567</strain>
    </source>
</reference>
<feature type="chain" id="PRO_5016736756" evidence="1">
    <location>
        <begin position="25"/>
        <end position="123"/>
    </location>
</feature>
<protein>
    <submittedName>
        <fullName evidence="2">Uncharacterized protein</fullName>
    </submittedName>
</protein>
<organism evidence="2 3">
    <name type="scientific">Criibacterium bergeronii</name>
    <dbReference type="NCBI Taxonomy" id="1871336"/>
    <lineage>
        <taxon>Bacteria</taxon>
        <taxon>Bacillati</taxon>
        <taxon>Bacillota</taxon>
        <taxon>Clostridia</taxon>
        <taxon>Peptostreptococcales</taxon>
        <taxon>Filifactoraceae</taxon>
        <taxon>Criibacterium</taxon>
    </lineage>
</organism>
<dbReference type="PROSITE" id="PS51257">
    <property type="entry name" value="PROKAR_LIPOPROTEIN"/>
    <property type="match status" value="1"/>
</dbReference>
<evidence type="ECO:0000313" key="3">
    <source>
        <dbReference type="Proteomes" id="UP000093352"/>
    </source>
</evidence>
<dbReference type="Proteomes" id="UP000093352">
    <property type="component" value="Unassembled WGS sequence"/>
</dbReference>
<accession>A0A371IP28</accession>
<name>A0A371IP28_9FIRM</name>
<keyword evidence="1" id="KW-0732">Signal</keyword>
<dbReference type="STRING" id="1871336.BBG48_00835"/>
<evidence type="ECO:0000313" key="2">
    <source>
        <dbReference type="EMBL" id="RDY22239.1"/>
    </source>
</evidence>